<dbReference type="SUPFAM" id="SSF51064">
    <property type="entry name" value="Head domain of nucleotide exchange factor GrpE"/>
    <property type="match status" value="1"/>
</dbReference>
<dbReference type="Gene3D" id="2.30.22.10">
    <property type="entry name" value="Head domain of nucleotide exchange factor GrpE"/>
    <property type="match status" value="1"/>
</dbReference>
<evidence type="ECO:0000256" key="3">
    <source>
        <dbReference type="ARBA" id="ARBA00011738"/>
    </source>
</evidence>
<proteinExistence type="inferred from homology"/>
<comment type="subunit">
    <text evidence="3 10">Homodimer.</text>
</comment>
<accession>H1D1U4</accession>
<dbReference type="InterPro" id="IPR000740">
    <property type="entry name" value="GrpE"/>
</dbReference>
<evidence type="ECO:0000256" key="1">
    <source>
        <dbReference type="ARBA" id="ARBA00004496"/>
    </source>
</evidence>
<dbReference type="PRINTS" id="PR00773">
    <property type="entry name" value="GRPEPROTEIN"/>
</dbReference>
<dbReference type="HAMAP" id="MF_01151">
    <property type="entry name" value="GrpE"/>
    <property type="match status" value="1"/>
</dbReference>
<dbReference type="Pfam" id="PF01025">
    <property type="entry name" value="GrpE"/>
    <property type="match status" value="1"/>
</dbReference>
<keyword evidence="5 10" id="KW-0346">Stress response</keyword>
<evidence type="ECO:0000256" key="12">
    <source>
        <dbReference type="RuleBase" id="RU004478"/>
    </source>
</evidence>
<dbReference type="eggNOG" id="COG0576">
    <property type="taxonomic scope" value="Bacteria"/>
</dbReference>
<dbReference type="AlphaFoldDB" id="H1D1U4"/>
<dbReference type="EMBL" id="ADLT01000052">
    <property type="protein sequence ID" value="EHO62457.1"/>
    <property type="molecule type" value="Genomic_DNA"/>
</dbReference>
<evidence type="ECO:0000256" key="4">
    <source>
        <dbReference type="ARBA" id="ARBA00022490"/>
    </source>
</evidence>
<feature type="region of interest" description="Disordered" evidence="13">
    <location>
        <begin position="1"/>
        <end position="35"/>
    </location>
</feature>
<evidence type="ECO:0000256" key="8">
    <source>
        <dbReference type="ARBA" id="ARBA00072274"/>
    </source>
</evidence>
<dbReference type="GO" id="GO:0006457">
    <property type="term" value="P:protein folding"/>
    <property type="evidence" value="ECO:0007669"/>
    <property type="project" value="InterPro"/>
</dbReference>
<dbReference type="InterPro" id="IPR013805">
    <property type="entry name" value="GrpE_CC"/>
</dbReference>
<evidence type="ECO:0000256" key="6">
    <source>
        <dbReference type="ARBA" id="ARBA00023186"/>
    </source>
</evidence>
<dbReference type="CDD" id="cd00446">
    <property type="entry name" value="GrpE"/>
    <property type="match status" value="1"/>
</dbReference>
<dbReference type="STRING" id="742743.HMPREF9453_01582"/>
<dbReference type="GO" id="GO:0042803">
    <property type="term" value="F:protein homodimerization activity"/>
    <property type="evidence" value="ECO:0007669"/>
    <property type="project" value="InterPro"/>
</dbReference>
<evidence type="ECO:0000256" key="2">
    <source>
        <dbReference type="ARBA" id="ARBA00009054"/>
    </source>
</evidence>
<sequence>MKNEEVKVKVNAEEPKSEKSADRKDAEKAKKPTAKELEQQVIFLTKQAADAQKKAREAEDKAKSEEVKLQTALSQYVRLQADFDNFRRRTKDNEAKAADTYKAETLKSFLPVLDNFELALSHMKKDGSGEAYLKGFELLQKQMVKIMNDFGVKEIEAKGKPFDPHFHEAVMMVASDEMDDETIALVFQKGYLYKDTVLRPAKVQVVKNS</sequence>
<dbReference type="PANTHER" id="PTHR21237:SF23">
    <property type="entry name" value="GRPE PROTEIN HOMOLOG, MITOCHONDRIAL"/>
    <property type="match status" value="1"/>
</dbReference>
<dbReference type="HOGENOM" id="CLU_057217_4_2_9"/>
<keyword evidence="4 10" id="KW-0963">Cytoplasm</keyword>
<dbReference type="FunFam" id="2.30.22.10:FF:000001">
    <property type="entry name" value="Protein GrpE"/>
    <property type="match status" value="1"/>
</dbReference>
<gene>
    <name evidence="10" type="primary">grpE</name>
    <name evidence="14" type="ORF">HMPREF9453_01582</name>
</gene>
<comment type="caution">
    <text evidence="14">The sequence shown here is derived from an EMBL/GenBank/DDBJ whole genome shotgun (WGS) entry which is preliminary data.</text>
</comment>
<organism evidence="14 15">
    <name type="scientific">Dialister succinatiphilus YIT 11850</name>
    <dbReference type="NCBI Taxonomy" id="742743"/>
    <lineage>
        <taxon>Bacteria</taxon>
        <taxon>Bacillati</taxon>
        <taxon>Bacillota</taxon>
        <taxon>Negativicutes</taxon>
        <taxon>Veillonellales</taxon>
        <taxon>Veillonellaceae</taxon>
        <taxon>Dialister</taxon>
    </lineage>
</organism>
<dbReference type="OrthoDB" id="9812586at2"/>
<dbReference type="GO" id="GO:0000774">
    <property type="term" value="F:adenyl-nucleotide exchange factor activity"/>
    <property type="evidence" value="ECO:0007669"/>
    <property type="project" value="InterPro"/>
</dbReference>
<comment type="function">
    <text evidence="7 10 11">Participates actively in the response to hyperosmotic and heat shock by preventing the aggregation of stress-denatured proteins, in association with DnaK and GrpE. It is the nucleotide exchange factor for DnaK and may function as a thermosensor. Unfolded proteins bind initially to DnaJ; upon interaction with the DnaJ-bound protein, DnaK hydrolyzes its bound ATP, resulting in the formation of a stable complex. GrpE releases ADP from DnaK; ATP binding to DnaK triggers the release of the substrate protein, thus completing the reaction cycle. Several rounds of ATP-dependent interactions between DnaJ, DnaK and GrpE are required for fully efficient folding.</text>
</comment>
<dbReference type="GO" id="GO:0051087">
    <property type="term" value="F:protein-folding chaperone binding"/>
    <property type="evidence" value="ECO:0007669"/>
    <property type="project" value="InterPro"/>
</dbReference>
<keyword evidence="6 10" id="KW-0143">Chaperone</keyword>
<dbReference type="GO" id="GO:0005737">
    <property type="term" value="C:cytoplasm"/>
    <property type="evidence" value="ECO:0007669"/>
    <property type="project" value="UniProtKB-SubCell"/>
</dbReference>
<comment type="similarity">
    <text evidence="2 10 12">Belongs to the GrpE family.</text>
</comment>
<dbReference type="GO" id="GO:0051082">
    <property type="term" value="F:unfolded protein binding"/>
    <property type="evidence" value="ECO:0007669"/>
    <property type="project" value="TreeGrafter"/>
</dbReference>
<comment type="subcellular location">
    <subcellularLocation>
        <location evidence="1 10">Cytoplasm</location>
    </subcellularLocation>
</comment>
<dbReference type="PATRIC" id="fig|742743.3.peg.1613"/>
<dbReference type="PANTHER" id="PTHR21237">
    <property type="entry name" value="GRPE PROTEIN"/>
    <property type="match status" value="1"/>
</dbReference>
<evidence type="ECO:0000256" key="11">
    <source>
        <dbReference type="RuleBase" id="RU000639"/>
    </source>
</evidence>
<reference evidence="14 15" key="1">
    <citation type="submission" date="2011-11" db="EMBL/GenBank/DDBJ databases">
        <title>The Genome Sequence of Dialister succinatiphilus YIT 11850.</title>
        <authorList>
            <consortium name="The Broad Institute Genome Sequencing Platform"/>
            <person name="Earl A."/>
            <person name="Ward D."/>
            <person name="Feldgarden M."/>
            <person name="Gevers D."/>
            <person name="Morotomi M."/>
            <person name="Young S.K."/>
            <person name="Zeng Q."/>
            <person name="Gargeya S."/>
            <person name="Fitzgerald M."/>
            <person name="Haas B."/>
            <person name="Abouelleil A."/>
            <person name="Alvarado L."/>
            <person name="Arachchi H.M."/>
            <person name="Berlin A."/>
            <person name="Brown A."/>
            <person name="Chapman S.B."/>
            <person name="Dunbar C."/>
            <person name="Gearin G."/>
            <person name="Goldberg J."/>
            <person name="Griggs A."/>
            <person name="Gujja S."/>
            <person name="Heiman D."/>
            <person name="Howarth C."/>
            <person name="Lui A."/>
            <person name="MacDonald P.J.P."/>
            <person name="Montmayeur A."/>
            <person name="Murphy C."/>
            <person name="Neiman D."/>
            <person name="Pearson M."/>
            <person name="Priest M."/>
            <person name="Roberts A."/>
            <person name="Saif S."/>
            <person name="Shea T."/>
            <person name="Sisk P."/>
            <person name="Stolte C."/>
            <person name="Sykes S."/>
            <person name="Wortman J."/>
            <person name="Nusbaum C."/>
            <person name="Birren B."/>
        </authorList>
    </citation>
    <scope>NUCLEOTIDE SEQUENCE [LARGE SCALE GENOMIC DNA]</scope>
    <source>
        <strain evidence="14 15">YIT 11850</strain>
    </source>
</reference>
<dbReference type="NCBIfam" id="NF010738">
    <property type="entry name" value="PRK14140.1"/>
    <property type="match status" value="1"/>
</dbReference>
<evidence type="ECO:0000256" key="13">
    <source>
        <dbReference type="SAM" id="MobiDB-lite"/>
    </source>
</evidence>
<evidence type="ECO:0000256" key="5">
    <source>
        <dbReference type="ARBA" id="ARBA00023016"/>
    </source>
</evidence>
<dbReference type="Gene3D" id="3.90.20.20">
    <property type="match status" value="1"/>
</dbReference>
<evidence type="ECO:0000313" key="14">
    <source>
        <dbReference type="EMBL" id="EHO62457.1"/>
    </source>
</evidence>
<dbReference type="SUPFAM" id="SSF58014">
    <property type="entry name" value="Coiled-coil domain of nucleotide exchange factor GrpE"/>
    <property type="match status" value="1"/>
</dbReference>
<dbReference type="InterPro" id="IPR009012">
    <property type="entry name" value="GrpE_head"/>
</dbReference>
<evidence type="ECO:0000256" key="7">
    <source>
        <dbReference type="ARBA" id="ARBA00053401"/>
    </source>
</evidence>
<evidence type="ECO:0000256" key="9">
    <source>
        <dbReference type="ARBA" id="ARBA00076414"/>
    </source>
</evidence>
<dbReference type="Proteomes" id="UP000003277">
    <property type="component" value="Unassembled WGS sequence"/>
</dbReference>
<dbReference type="RefSeq" id="WP_008860076.1">
    <property type="nucleotide sequence ID" value="NZ_JH591188.1"/>
</dbReference>
<evidence type="ECO:0000313" key="15">
    <source>
        <dbReference type="Proteomes" id="UP000003277"/>
    </source>
</evidence>
<dbReference type="PROSITE" id="PS01071">
    <property type="entry name" value="GRPE"/>
    <property type="match status" value="1"/>
</dbReference>
<protein>
    <recommendedName>
        <fullName evidence="8 10">Protein GrpE</fullName>
    </recommendedName>
    <alternativeName>
        <fullName evidence="9 10">HSP-70 cofactor</fullName>
    </alternativeName>
</protein>
<evidence type="ECO:0000256" key="10">
    <source>
        <dbReference type="HAMAP-Rule" id="MF_01151"/>
    </source>
</evidence>
<keyword evidence="15" id="KW-1185">Reference proteome</keyword>
<name>H1D1U4_9FIRM</name>